<evidence type="ECO:0000313" key="1">
    <source>
        <dbReference type="EMBL" id="AYQ72946.1"/>
    </source>
</evidence>
<organism evidence="1 2">
    <name type="scientific">Cohnella candidum</name>
    <dbReference type="NCBI Taxonomy" id="2674991"/>
    <lineage>
        <taxon>Bacteria</taxon>
        <taxon>Bacillati</taxon>
        <taxon>Bacillota</taxon>
        <taxon>Bacilli</taxon>
        <taxon>Bacillales</taxon>
        <taxon>Paenibacillaceae</taxon>
        <taxon>Cohnella</taxon>
    </lineage>
</organism>
<proteinExistence type="predicted"/>
<dbReference type="EMBL" id="CP033433">
    <property type="protein sequence ID" value="AYQ72946.1"/>
    <property type="molecule type" value="Genomic_DNA"/>
</dbReference>
<dbReference type="Proteomes" id="UP000269097">
    <property type="component" value="Chromosome"/>
</dbReference>
<accession>A0A3G3JXH7</accession>
<name>A0A3G3JXH7_9BACL</name>
<evidence type="ECO:0000313" key="2">
    <source>
        <dbReference type="Proteomes" id="UP000269097"/>
    </source>
</evidence>
<dbReference type="KEGG" id="coh:EAV92_10455"/>
<sequence length="178" mass="20718">MLTEMDKRTFDALDDDTLVTACVRTVIAAYKESGTPGENFHAGLFERLTPGQQALFWFRVYYDHVIVSADDFRWWTCYFLPQARIWANIRHSLRFFGDEALVLLLEELERSLRKRAAGQEEENGENDLDPGELYSDPALQPIFSHAFERFRELAPDVSRRIAGFIRTKPVHFVRFVRG</sequence>
<reference evidence="1 2" key="1">
    <citation type="submission" date="2018-10" db="EMBL/GenBank/DDBJ databases">
        <title>Genome Sequence of Cohnella sp.</title>
        <authorList>
            <person name="Srinivasan S."/>
            <person name="Kim M.K."/>
        </authorList>
    </citation>
    <scope>NUCLEOTIDE SEQUENCE [LARGE SCALE GENOMIC DNA]</scope>
    <source>
        <strain evidence="1 2">18JY8-7</strain>
    </source>
</reference>
<keyword evidence="2" id="KW-1185">Reference proteome</keyword>
<protein>
    <submittedName>
        <fullName evidence="1">Uncharacterized protein</fullName>
    </submittedName>
</protein>
<dbReference type="AlphaFoldDB" id="A0A3G3JXH7"/>
<dbReference type="RefSeq" id="WP_123041028.1">
    <property type="nucleotide sequence ID" value="NZ_CP033433.1"/>
</dbReference>
<gene>
    <name evidence="1" type="ORF">EAV92_10455</name>
</gene>